<accession>G5H757</accession>
<dbReference type="GO" id="GO:0044281">
    <property type="term" value="P:small molecule metabolic process"/>
    <property type="evidence" value="ECO:0007669"/>
    <property type="project" value="UniProtKB-ARBA"/>
</dbReference>
<sequence length="221" mass="24920">MKRTDTDKGNPHAISSNYIARWVDRNVEQSSVIMVDRKIVTDCRIQSSRKNDRRDIIVSEGNTLAQAVDSALAWPERSIVVLCSRADTSSFGRYFSIIVRHRLPIKIVVLNSLSGGLWRLLAEMAGREKWEADLYDTDFGAFAQVMGMEGFSLSDPAKADEMLRRMFEMEGPALLDIKTVSAGSSARTDRKEANVSRFTPAALPARKVWRNRHFDGKRIGR</sequence>
<dbReference type="EMBL" id="ADLD01000009">
    <property type="protein sequence ID" value="EHB92696.1"/>
    <property type="molecule type" value="Genomic_DNA"/>
</dbReference>
<dbReference type="SUPFAM" id="SSF52518">
    <property type="entry name" value="Thiamin diphosphate-binding fold (THDP-binding)"/>
    <property type="match status" value="1"/>
</dbReference>
<evidence type="ECO:0000259" key="1">
    <source>
        <dbReference type="Pfam" id="PF02775"/>
    </source>
</evidence>
<organism evidence="2 3">
    <name type="scientific">Alistipes indistinctus YIT 12060</name>
    <dbReference type="NCBI Taxonomy" id="742725"/>
    <lineage>
        <taxon>Bacteria</taxon>
        <taxon>Pseudomonadati</taxon>
        <taxon>Bacteroidota</taxon>
        <taxon>Bacteroidia</taxon>
        <taxon>Bacteroidales</taxon>
        <taxon>Rikenellaceae</taxon>
        <taxon>Alistipes</taxon>
    </lineage>
</organism>
<dbReference type="HOGENOM" id="CLU_1248453_0_0_10"/>
<dbReference type="PATRIC" id="fig|742725.3.peg.953"/>
<dbReference type="GO" id="GO:0030976">
    <property type="term" value="F:thiamine pyrophosphate binding"/>
    <property type="evidence" value="ECO:0007669"/>
    <property type="project" value="InterPro"/>
</dbReference>
<keyword evidence="3" id="KW-1185">Reference proteome</keyword>
<gene>
    <name evidence="2" type="ORF">HMPREF9450_00900</name>
</gene>
<comment type="caution">
    <text evidence="2">The sequence shown here is derived from an EMBL/GenBank/DDBJ whole genome shotgun (WGS) entry which is preliminary data.</text>
</comment>
<dbReference type="GO" id="GO:0003824">
    <property type="term" value="F:catalytic activity"/>
    <property type="evidence" value="ECO:0007669"/>
    <property type="project" value="InterPro"/>
</dbReference>
<evidence type="ECO:0000313" key="2">
    <source>
        <dbReference type="EMBL" id="EHB92696.1"/>
    </source>
</evidence>
<dbReference type="PANTHER" id="PTHR42981">
    <property type="entry name" value="PYRUVATE DEHYDROGENASE [UBIQUINONE]"/>
    <property type="match status" value="1"/>
</dbReference>
<dbReference type="Gene3D" id="3.40.50.970">
    <property type="match status" value="1"/>
</dbReference>
<dbReference type="InterPro" id="IPR029061">
    <property type="entry name" value="THDP-binding"/>
</dbReference>
<reference evidence="2 3" key="1">
    <citation type="submission" date="2011-08" db="EMBL/GenBank/DDBJ databases">
        <title>The Genome Sequence of Alistipes indistinctus YIT 12060.</title>
        <authorList>
            <consortium name="The Broad Institute Genome Sequencing Platform"/>
            <person name="Earl A."/>
            <person name="Ward D."/>
            <person name="Feldgarden M."/>
            <person name="Gevers D."/>
            <person name="Morotomi M."/>
            <person name="Young S.K."/>
            <person name="Zeng Q."/>
            <person name="Gargeya S."/>
            <person name="Fitzgerald M."/>
            <person name="Haas B."/>
            <person name="Abouelleil A."/>
            <person name="Alvarado L."/>
            <person name="Arachchi H.M."/>
            <person name="Berlin A."/>
            <person name="Brown A."/>
            <person name="Chapman S.B."/>
            <person name="Chen Z."/>
            <person name="Dunbar C."/>
            <person name="Freedman E."/>
            <person name="Gearin G."/>
            <person name="Gellesch M."/>
            <person name="Goldberg J."/>
            <person name="Griggs A."/>
            <person name="Gujja S."/>
            <person name="Heiman D."/>
            <person name="Howarth C."/>
            <person name="Larson L."/>
            <person name="Lui A."/>
            <person name="MacDonald P.J.P."/>
            <person name="Montmayeur A."/>
            <person name="Murphy C."/>
            <person name="Neiman D."/>
            <person name="Pearson M."/>
            <person name="Priest M."/>
            <person name="Roberts A."/>
            <person name="Saif S."/>
            <person name="Shea T."/>
            <person name="Shenoy N."/>
            <person name="Sisk P."/>
            <person name="Stolte C."/>
            <person name="Sykes S."/>
            <person name="Wortman J."/>
            <person name="Nusbaum C."/>
            <person name="Birren B."/>
        </authorList>
    </citation>
    <scope>NUCLEOTIDE SEQUENCE [LARGE SCALE GENOMIC DNA]</scope>
    <source>
        <strain evidence="2 3">YIT 12060</strain>
    </source>
</reference>
<dbReference type="Proteomes" id="UP000006008">
    <property type="component" value="Unassembled WGS sequence"/>
</dbReference>
<protein>
    <recommendedName>
        <fullName evidence="1">Thiamine pyrophosphate enzyme TPP-binding domain-containing protein</fullName>
    </recommendedName>
</protein>
<dbReference type="Pfam" id="PF02775">
    <property type="entry name" value="TPP_enzyme_C"/>
    <property type="match status" value="1"/>
</dbReference>
<proteinExistence type="predicted"/>
<dbReference type="eggNOG" id="COG0028">
    <property type="taxonomic scope" value="Bacteria"/>
</dbReference>
<dbReference type="RefSeq" id="WP_009133706.1">
    <property type="nucleotide sequence ID" value="NZ_CP102250.1"/>
</dbReference>
<dbReference type="PANTHER" id="PTHR42981:SF2">
    <property type="entry name" value="PYRUVATE DEHYDROGENASE [UBIQUINONE]"/>
    <property type="match status" value="1"/>
</dbReference>
<dbReference type="GeneID" id="92816085"/>
<evidence type="ECO:0000313" key="3">
    <source>
        <dbReference type="Proteomes" id="UP000006008"/>
    </source>
</evidence>
<dbReference type="AlphaFoldDB" id="G5H757"/>
<dbReference type="STRING" id="742725.HMPREF9450_00900"/>
<dbReference type="InterPro" id="IPR011766">
    <property type="entry name" value="TPP_enzyme_TPP-bd"/>
</dbReference>
<name>G5H757_9BACT</name>
<dbReference type="InterPro" id="IPR047211">
    <property type="entry name" value="POXB-like"/>
</dbReference>
<feature type="domain" description="Thiamine pyrophosphate enzyme TPP-binding" evidence="1">
    <location>
        <begin position="61"/>
        <end position="177"/>
    </location>
</feature>
<dbReference type="OrthoDB" id="4494979at2"/>